<dbReference type="PANTHER" id="PTHR11040">
    <property type="entry name" value="ZINC/IRON TRANSPORTER"/>
    <property type="match status" value="1"/>
</dbReference>
<evidence type="ECO:0000256" key="1">
    <source>
        <dbReference type="ARBA" id="ARBA00004141"/>
    </source>
</evidence>
<evidence type="ECO:0000313" key="6">
    <source>
        <dbReference type="EMBL" id="PNH09829.1"/>
    </source>
</evidence>
<dbReference type="Proteomes" id="UP000236333">
    <property type="component" value="Unassembled WGS sequence"/>
</dbReference>
<dbReference type="GO" id="GO:0005385">
    <property type="term" value="F:zinc ion transmembrane transporter activity"/>
    <property type="evidence" value="ECO:0007669"/>
    <property type="project" value="TreeGrafter"/>
</dbReference>
<keyword evidence="2 5" id="KW-0812">Transmembrane</keyword>
<proteinExistence type="predicted"/>
<comment type="subcellular location">
    <subcellularLocation>
        <location evidence="1">Membrane</location>
        <topology evidence="1">Multi-pass membrane protein</topology>
    </subcellularLocation>
</comment>
<dbReference type="GO" id="GO:0005886">
    <property type="term" value="C:plasma membrane"/>
    <property type="evidence" value="ECO:0007669"/>
    <property type="project" value="TreeGrafter"/>
</dbReference>
<dbReference type="AlphaFoldDB" id="A0A2J8ABC7"/>
<dbReference type="InterPro" id="IPR003689">
    <property type="entry name" value="ZIP"/>
</dbReference>
<feature type="transmembrane region" description="Helical" evidence="5">
    <location>
        <begin position="181"/>
        <end position="201"/>
    </location>
</feature>
<feature type="transmembrane region" description="Helical" evidence="5">
    <location>
        <begin position="46"/>
        <end position="65"/>
    </location>
</feature>
<feature type="transmembrane region" description="Helical" evidence="5">
    <location>
        <begin position="245"/>
        <end position="267"/>
    </location>
</feature>
<gene>
    <name evidence="6" type="ORF">TSOC_003544</name>
</gene>
<feature type="transmembrane region" description="Helical" evidence="5">
    <location>
        <begin position="12"/>
        <end position="34"/>
    </location>
</feature>
<dbReference type="Pfam" id="PF02535">
    <property type="entry name" value="Zip"/>
    <property type="match status" value="1"/>
</dbReference>
<organism evidence="6 7">
    <name type="scientific">Tetrabaena socialis</name>
    <dbReference type="NCBI Taxonomy" id="47790"/>
    <lineage>
        <taxon>Eukaryota</taxon>
        <taxon>Viridiplantae</taxon>
        <taxon>Chlorophyta</taxon>
        <taxon>core chlorophytes</taxon>
        <taxon>Chlorophyceae</taxon>
        <taxon>CS clade</taxon>
        <taxon>Chlamydomonadales</taxon>
        <taxon>Tetrabaenaceae</taxon>
        <taxon>Tetrabaena</taxon>
    </lineage>
</organism>
<evidence type="ECO:0000256" key="3">
    <source>
        <dbReference type="ARBA" id="ARBA00022989"/>
    </source>
</evidence>
<dbReference type="PANTHER" id="PTHR11040:SF44">
    <property type="entry name" value="PROTEIN ZNTC-RELATED"/>
    <property type="match status" value="1"/>
</dbReference>
<reference evidence="6 7" key="1">
    <citation type="journal article" date="2017" name="Mol. Biol. Evol.">
        <title>The 4-celled Tetrabaena socialis nuclear genome reveals the essential components for genetic control of cell number at the origin of multicellularity in the volvocine lineage.</title>
        <authorList>
            <person name="Featherston J."/>
            <person name="Arakaki Y."/>
            <person name="Hanschen E.R."/>
            <person name="Ferris P.J."/>
            <person name="Michod R.E."/>
            <person name="Olson B.J.S.C."/>
            <person name="Nozaki H."/>
            <person name="Durand P.M."/>
        </authorList>
    </citation>
    <scope>NUCLEOTIDE SEQUENCE [LARGE SCALE GENOMIC DNA]</scope>
    <source>
        <strain evidence="6 7">NIES-571</strain>
    </source>
</reference>
<dbReference type="EMBL" id="PGGS01000077">
    <property type="protein sequence ID" value="PNH09829.1"/>
    <property type="molecule type" value="Genomic_DNA"/>
</dbReference>
<evidence type="ECO:0000313" key="7">
    <source>
        <dbReference type="Proteomes" id="UP000236333"/>
    </source>
</evidence>
<feature type="transmembrane region" description="Helical" evidence="5">
    <location>
        <begin position="318"/>
        <end position="336"/>
    </location>
</feature>
<keyword evidence="4 5" id="KW-0472">Membrane</keyword>
<feature type="transmembrane region" description="Helical" evidence="5">
    <location>
        <begin position="279"/>
        <end position="298"/>
    </location>
</feature>
<evidence type="ECO:0000256" key="5">
    <source>
        <dbReference type="SAM" id="Phobius"/>
    </source>
</evidence>
<name>A0A2J8ABC7_9CHLO</name>
<keyword evidence="3 5" id="KW-1133">Transmembrane helix</keyword>
<sequence length="337" mass="34981">MAQAFRDQNNLVAQVAQSLAAGVILALGLVHLVPEAVAEMWELEDTYPPLGGVAILLGVMFMIFMEHLSHMLNRRTVARPHPVGGSGDSSCRHSLAAAKHHGAHPDPESALAATHPEPLALKAAPAGPDAEPGSEFMSTVEGGAVEYVTPGHVHGCVTLGSGPSLLLLAGPEATESLRLRALAYMFELGCVVHSIIIGISLGVSQDAAEVRALFIALCFHQWLEGLGLGSTIVRGGFTTLRAAAMVAIYSLTCPVGIAIGIALAGTYDPESVTARAVQGSLNGISGGMLIYIALVQLVAEDMGRLAAPGSREGVERMISFLSFSFGAGSMCLLAVWA</sequence>
<accession>A0A2J8ABC7</accession>
<keyword evidence="7" id="KW-1185">Reference proteome</keyword>
<protein>
    <submittedName>
        <fullName evidence="6">Zinc transporter 5</fullName>
    </submittedName>
</protein>
<evidence type="ECO:0000256" key="4">
    <source>
        <dbReference type="ARBA" id="ARBA00023136"/>
    </source>
</evidence>
<comment type="caution">
    <text evidence="6">The sequence shown here is derived from an EMBL/GenBank/DDBJ whole genome shotgun (WGS) entry which is preliminary data.</text>
</comment>
<dbReference type="OrthoDB" id="448280at2759"/>
<evidence type="ECO:0000256" key="2">
    <source>
        <dbReference type="ARBA" id="ARBA00022692"/>
    </source>
</evidence>